<dbReference type="SUPFAM" id="SSF103473">
    <property type="entry name" value="MFS general substrate transporter"/>
    <property type="match status" value="1"/>
</dbReference>
<evidence type="ECO:0000256" key="1">
    <source>
        <dbReference type="ARBA" id="ARBA00004651"/>
    </source>
</evidence>
<reference evidence="9" key="1">
    <citation type="submission" date="2020-10" db="EMBL/GenBank/DDBJ databases">
        <authorList>
            <person name="Gilroy R."/>
        </authorList>
    </citation>
    <scope>NUCLEOTIDE SEQUENCE</scope>
    <source>
        <strain evidence="9">ChiHjej12B11-29160</strain>
    </source>
</reference>
<evidence type="ECO:0000256" key="5">
    <source>
        <dbReference type="ARBA" id="ARBA00022989"/>
    </source>
</evidence>
<evidence type="ECO:0000256" key="2">
    <source>
        <dbReference type="ARBA" id="ARBA00022448"/>
    </source>
</evidence>
<dbReference type="PROSITE" id="PS50850">
    <property type="entry name" value="MFS"/>
    <property type="match status" value="1"/>
</dbReference>
<comment type="caution">
    <text evidence="9">The sequence shown here is derived from an EMBL/GenBank/DDBJ whole genome shotgun (WGS) entry which is preliminary data.</text>
</comment>
<keyword evidence="2" id="KW-0813">Transport</keyword>
<protein>
    <submittedName>
        <fullName evidence="9">MFS transporter</fullName>
    </submittedName>
</protein>
<evidence type="ECO:0000259" key="8">
    <source>
        <dbReference type="PROSITE" id="PS50850"/>
    </source>
</evidence>
<dbReference type="GO" id="GO:0022857">
    <property type="term" value="F:transmembrane transporter activity"/>
    <property type="evidence" value="ECO:0007669"/>
    <property type="project" value="InterPro"/>
</dbReference>
<dbReference type="EMBL" id="DVMQ01000007">
    <property type="protein sequence ID" value="HIU23759.1"/>
    <property type="molecule type" value="Genomic_DNA"/>
</dbReference>
<feature type="transmembrane region" description="Helical" evidence="7">
    <location>
        <begin position="152"/>
        <end position="178"/>
    </location>
</feature>
<feature type="transmembrane region" description="Helical" evidence="7">
    <location>
        <begin position="184"/>
        <end position="204"/>
    </location>
</feature>
<feature type="transmembrane region" description="Helical" evidence="7">
    <location>
        <begin position="241"/>
        <end position="263"/>
    </location>
</feature>
<dbReference type="NCBIfam" id="TIGR00711">
    <property type="entry name" value="efflux_EmrB"/>
    <property type="match status" value="1"/>
</dbReference>
<feature type="transmembrane region" description="Helical" evidence="7">
    <location>
        <begin position="26"/>
        <end position="50"/>
    </location>
</feature>
<evidence type="ECO:0000256" key="6">
    <source>
        <dbReference type="ARBA" id="ARBA00023136"/>
    </source>
</evidence>
<feature type="transmembrane region" description="Helical" evidence="7">
    <location>
        <begin position="459"/>
        <end position="483"/>
    </location>
</feature>
<accession>A0A9D1HWQ5</accession>
<gene>
    <name evidence="9" type="ORF">IAD17_02395</name>
</gene>
<feature type="transmembrane region" description="Helical" evidence="7">
    <location>
        <begin position="62"/>
        <end position="82"/>
    </location>
</feature>
<dbReference type="AlphaFoldDB" id="A0A9D1HWQ5"/>
<feature type="transmembrane region" description="Helical" evidence="7">
    <location>
        <begin position="94"/>
        <end position="113"/>
    </location>
</feature>
<dbReference type="InterPro" id="IPR011701">
    <property type="entry name" value="MFS"/>
</dbReference>
<feature type="transmembrane region" description="Helical" evidence="7">
    <location>
        <begin position="119"/>
        <end position="140"/>
    </location>
</feature>
<comment type="subcellular location">
    <subcellularLocation>
        <location evidence="1">Cell membrane</location>
        <topology evidence="1">Multi-pass membrane protein</topology>
    </subcellularLocation>
</comment>
<keyword evidence="6 7" id="KW-0472">Membrane</keyword>
<dbReference type="PANTHER" id="PTHR42718">
    <property type="entry name" value="MAJOR FACILITATOR SUPERFAMILY MULTIDRUG TRANSPORTER MFSC"/>
    <property type="match status" value="1"/>
</dbReference>
<keyword evidence="3" id="KW-1003">Cell membrane</keyword>
<evidence type="ECO:0000256" key="7">
    <source>
        <dbReference type="SAM" id="Phobius"/>
    </source>
</evidence>
<feature type="transmembrane region" description="Helical" evidence="7">
    <location>
        <begin position="317"/>
        <end position="337"/>
    </location>
</feature>
<dbReference type="GO" id="GO:0005886">
    <property type="term" value="C:plasma membrane"/>
    <property type="evidence" value="ECO:0007669"/>
    <property type="project" value="UniProtKB-SubCell"/>
</dbReference>
<dbReference type="PANTHER" id="PTHR42718:SF46">
    <property type="entry name" value="BLR6921 PROTEIN"/>
    <property type="match status" value="1"/>
</dbReference>
<dbReference type="InterPro" id="IPR036259">
    <property type="entry name" value="MFS_trans_sf"/>
</dbReference>
<name>A0A9D1HWQ5_9ACTN</name>
<dbReference type="Pfam" id="PF07690">
    <property type="entry name" value="MFS_1"/>
    <property type="match status" value="1"/>
</dbReference>
<organism evidence="9 10">
    <name type="scientific">Candidatus Coprovicinus avistercoris</name>
    <dbReference type="NCBI Taxonomy" id="2840754"/>
    <lineage>
        <taxon>Bacteria</taxon>
        <taxon>Bacillati</taxon>
        <taxon>Actinomycetota</taxon>
        <taxon>Coriobacteriia</taxon>
        <taxon>Coriobacteriales</taxon>
        <taxon>Coriobacteriaceae</taxon>
        <taxon>Coriobacteriaceae incertae sedis</taxon>
        <taxon>Candidatus Coprovicinus</taxon>
    </lineage>
</organism>
<proteinExistence type="predicted"/>
<feature type="transmembrane region" description="Helical" evidence="7">
    <location>
        <begin position="216"/>
        <end position="235"/>
    </location>
</feature>
<dbReference type="InterPro" id="IPR004638">
    <property type="entry name" value="EmrB-like"/>
</dbReference>
<evidence type="ECO:0000256" key="3">
    <source>
        <dbReference type="ARBA" id="ARBA00022475"/>
    </source>
</evidence>
<evidence type="ECO:0000313" key="9">
    <source>
        <dbReference type="EMBL" id="HIU23759.1"/>
    </source>
</evidence>
<dbReference type="PRINTS" id="PR01036">
    <property type="entry name" value="TCRTETB"/>
</dbReference>
<sequence>MSHAPILQDNPDAQTKQVTEKHYNRWAILFTVAVMSFMSTLDSSIINVALPLMQQALSVDGTAIQLVSSAYLISLCMTVLVFGRLGDIFGKVRFFQFGVALFTVGSLLCGLSTTFPMLVISRVLQGVGGSSALATNMGIVTEIFPASERGRALGIVSTFISLGLMCGPVLGGVLIAYFPWEAIFLINVPIGVIAFGAGVMTLPRDTAYVSSERPRFDVLGTLVFIPALFCLYMVISSGAAMPMPLMLSVLGAGLALFVLFIVVERRADMPLVRVSLFRNSVFTANVVTMLLVFCGVGATEYLIPFFLQNACGYPSDIAGILLTAIPIAMAVLGPISGAVADRVGSTKPCLIGLAIYAVGIICVAFLPVNAGVVQIYLTIAFMSVGSGLFQSPNNSLVMGAVEENDLGFAGSLVSLIRNMGMSLGVSGGTALLYGHMSYLAQRPISSYVPDRPELFEAGFSFALVIIAVGVALGFILTVLGAYLRRRQRQDAMKSMSVEHV</sequence>
<keyword evidence="4 7" id="KW-0812">Transmembrane</keyword>
<feature type="domain" description="Major facilitator superfamily (MFS) profile" evidence="8">
    <location>
        <begin position="28"/>
        <end position="485"/>
    </location>
</feature>
<keyword evidence="5 7" id="KW-1133">Transmembrane helix</keyword>
<reference evidence="9" key="2">
    <citation type="journal article" date="2021" name="PeerJ">
        <title>Extensive microbial diversity within the chicken gut microbiome revealed by metagenomics and culture.</title>
        <authorList>
            <person name="Gilroy R."/>
            <person name="Ravi A."/>
            <person name="Getino M."/>
            <person name="Pursley I."/>
            <person name="Horton D.L."/>
            <person name="Alikhan N.F."/>
            <person name="Baker D."/>
            <person name="Gharbi K."/>
            <person name="Hall N."/>
            <person name="Watson M."/>
            <person name="Adriaenssens E.M."/>
            <person name="Foster-Nyarko E."/>
            <person name="Jarju S."/>
            <person name="Secka A."/>
            <person name="Antonio M."/>
            <person name="Oren A."/>
            <person name="Chaudhuri R.R."/>
            <person name="La Ragione R."/>
            <person name="Hildebrand F."/>
            <person name="Pallen M.J."/>
        </authorList>
    </citation>
    <scope>NUCLEOTIDE SEQUENCE</scope>
    <source>
        <strain evidence="9">ChiHjej12B11-29160</strain>
    </source>
</reference>
<dbReference type="CDD" id="cd17321">
    <property type="entry name" value="MFS_MMR_MDR_like"/>
    <property type="match status" value="1"/>
</dbReference>
<dbReference type="Gene3D" id="1.20.1720.10">
    <property type="entry name" value="Multidrug resistance protein D"/>
    <property type="match status" value="1"/>
</dbReference>
<dbReference type="Gene3D" id="1.20.1250.20">
    <property type="entry name" value="MFS general substrate transporter like domains"/>
    <property type="match status" value="1"/>
</dbReference>
<evidence type="ECO:0000313" key="10">
    <source>
        <dbReference type="Proteomes" id="UP000824078"/>
    </source>
</evidence>
<dbReference type="Proteomes" id="UP000824078">
    <property type="component" value="Unassembled WGS sequence"/>
</dbReference>
<feature type="transmembrane region" description="Helical" evidence="7">
    <location>
        <begin position="284"/>
        <end position="305"/>
    </location>
</feature>
<dbReference type="InterPro" id="IPR020846">
    <property type="entry name" value="MFS_dom"/>
</dbReference>
<feature type="transmembrane region" description="Helical" evidence="7">
    <location>
        <begin position="349"/>
        <end position="366"/>
    </location>
</feature>
<evidence type="ECO:0000256" key="4">
    <source>
        <dbReference type="ARBA" id="ARBA00022692"/>
    </source>
</evidence>